<keyword evidence="3" id="KW-1185">Reference proteome</keyword>
<dbReference type="AlphaFoldDB" id="A0A3D9FX49"/>
<keyword evidence="1" id="KW-0732">Signal</keyword>
<reference evidence="2 3" key="1">
    <citation type="submission" date="2018-07" db="EMBL/GenBank/DDBJ databases">
        <title>Genomic Encyclopedia of Archaeal and Bacterial Type Strains, Phase II (KMG-II): from individual species to whole genera.</title>
        <authorList>
            <person name="Goeker M."/>
        </authorList>
    </citation>
    <scope>NUCLEOTIDE SEQUENCE [LARGE SCALE GENOMIC DNA]</scope>
    <source>
        <strain evidence="2 3">DSM 25795</strain>
    </source>
</reference>
<dbReference type="OrthoDB" id="1062680at2"/>
<dbReference type="RefSeq" id="WP_115888136.1">
    <property type="nucleotide sequence ID" value="NZ_QRDQ01000008.1"/>
</dbReference>
<sequence>MKIHKTKNIILLAFLSLFLNGCTETYPLLTNTYEEAVVIEATLTNELKTQEIKVTKTSRFEDDGVQSETGAKVSVKDDQNNEYLFVENAGTYKSQAPFQVVANRQYTLQVTTKDGKIYQSATQVLTTVNPIESVVPALATNKEGETGVQITVNSFDPTSTSKYYRYEYEETYKIVAPRWSSLKIITTGPQSVALINNDPNTKTCYSTKNSLDIILANTNDLKEDRVALPIRFIEEDNFIIGHRYSILVKQYIENLDSYTFHKTLKEMSGSSSILSPKQPGLIAGNIKCINDSNAKVIGFFNIASYSEMRIFFNYQDFFPNKPAPYFNTCEDVPFLFCFGGIDCEGETMIYNINRNLMTYLSNSALNYKLVDSECGDCTTFSSNIKPPFWTE</sequence>
<accession>A0A3D9FX49</accession>
<dbReference type="InterPro" id="IPR025345">
    <property type="entry name" value="DUF4249"/>
</dbReference>
<proteinExistence type="predicted"/>
<protein>
    <submittedName>
        <fullName evidence="2">Uncharacterized protein DUF4249</fullName>
    </submittedName>
</protein>
<organism evidence="2 3">
    <name type="scientific">Flavobacterium cutihirudinis</name>
    <dbReference type="NCBI Taxonomy" id="1265740"/>
    <lineage>
        <taxon>Bacteria</taxon>
        <taxon>Pseudomonadati</taxon>
        <taxon>Bacteroidota</taxon>
        <taxon>Flavobacteriia</taxon>
        <taxon>Flavobacteriales</taxon>
        <taxon>Flavobacteriaceae</taxon>
        <taxon>Flavobacterium</taxon>
    </lineage>
</organism>
<evidence type="ECO:0000313" key="2">
    <source>
        <dbReference type="EMBL" id="RED25320.1"/>
    </source>
</evidence>
<evidence type="ECO:0000256" key="1">
    <source>
        <dbReference type="SAM" id="SignalP"/>
    </source>
</evidence>
<gene>
    <name evidence="2" type="ORF">BD847_2070</name>
</gene>
<dbReference type="Proteomes" id="UP000257004">
    <property type="component" value="Unassembled WGS sequence"/>
</dbReference>
<dbReference type="Pfam" id="PF14054">
    <property type="entry name" value="DUF4249"/>
    <property type="match status" value="1"/>
</dbReference>
<dbReference type="EMBL" id="QRDQ01000008">
    <property type="protein sequence ID" value="RED25320.1"/>
    <property type="molecule type" value="Genomic_DNA"/>
</dbReference>
<comment type="caution">
    <text evidence="2">The sequence shown here is derived from an EMBL/GenBank/DDBJ whole genome shotgun (WGS) entry which is preliminary data.</text>
</comment>
<feature type="chain" id="PRO_5017586868" evidence="1">
    <location>
        <begin position="22"/>
        <end position="391"/>
    </location>
</feature>
<name>A0A3D9FX49_9FLAO</name>
<feature type="signal peptide" evidence="1">
    <location>
        <begin position="1"/>
        <end position="21"/>
    </location>
</feature>
<evidence type="ECO:0000313" key="3">
    <source>
        <dbReference type="Proteomes" id="UP000257004"/>
    </source>
</evidence>